<proteinExistence type="predicted"/>
<dbReference type="Proteomes" id="UP001189429">
    <property type="component" value="Unassembled WGS sequence"/>
</dbReference>
<organism evidence="3 4">
    <name type="scientific">Prorocentrum cordatum</name>
    <dbReference type="NCBI Taxonomy" id="2364126"/>
    <lineage>
        <taxon>Eukaryota</taxon>
        <taxon>Sar</taxon>
        <taxon>Alveolata</taxon>
        <taxon>Dinophyceae</taxon>
        <taxon>Prorocentrales</taxon>
        <taxon>Prorocentraceae</taxon>
        <taxon>Prorocentrum</taxon>
    </lineage>
</organism>
<reference evidence="3" key="1">
    <citation type="submission" date="2023-10" db="EMBL/GenBank/DDBJ databases">
        <authorList>
            <person name="Chen Y."/>
            <person name="Shah S."/>
            <person name="Dougan E. K."/>
            <person name="Thang M."/>
            <person name="Chan C."/>
        </authorList>
    </citation>
    <scope>NUCLEOTIDE SEQUENCE [LARGE SCALE GENOMIC DNA]</scope>
</reference>
<evidence type="ECO:0000256" key="2">
    <source>
        <dbReference type="SAM" id="Phobius"/>
    </source>
</evidence>
<feature type="transmembrane region" description="Helical" evidence="2">
    <location>
        <begin position="316"/>
        <end position="343"/>
    </location>
</feature>
<evidence type="ECO:0000256" key="1">
    <source>
        <dbReference type="SAM" id="MobiDB-lite"/>
    </source>
</evidence>
<feature type="compositionally biased region" description="Low complexity" evidence="1">
    <location>
        <begin position="542"/>
        <end position="568"/>
    </location>
</feature>
<evidence type="ECO:0000313" key="3">
    <source>
        <dbReference type="EMBL" id="CAK0889629.1"/>
    </source>
</evidence>
<sequence>MATENQQFHPKKYEKLEEWEADLPLQAGNCTALVRGGPERLDDLQVFLTELAWAALRGEISAERAAELLKLTPVPKREPLQKLLTDVLWMVGFSATEAPINKVQAIRAQGVTRLDLQSLTAEELAGVVGGSPSPALLALRDDAAESFQAVLRAPAVDLPALDMERRMRAAKRAGLLLLELAQFSAHRAELDNATRLRQAEQWANCFARGLALRFDDKSVNHALACWRRWLRWRETQSIRLSPAAAAPLALEVACFLDEVGARGPTAARGVLSGLRFLRDHLGLSQLPLDSPLLAGHRAVPHDHLERPMAKEISLRVWLFLLSVAGEGAGAVSLFAGLVAFLLVATLRFKHAQRFEFVQEQCTPRTLVGRVYRGKVRGGRPFYVAVPTCVHPHRPLFHELMGELQRHAPGAQFLIPDMQARGVTTYSLRRKLPTAADRLALPMLDRSALGDWADVVVAGEGQKQRACREPVAVRYSDARLESSAQVRRIILAAFHDAGSRNWLEAEDLRRLAPSVPEYREQVGRAEWGLAGAVAAARDGPALAPAAERSAQPAAEAVDVSSTGSSFGSDSESDEEAEATAPAEVSWLLPRGAKSYLHLASDQE</sequence>
<keyword evidence="2" id="KW-1133">Transmembrane helix</keyword>
<dbReference type="EMBL" id="CAUYUJ010019244">
    <property type="protein sequence ID" value="CAK0889629.1"/>
    <property type="molecule type" value="Genomic_DNA"/>
</dbReference>
<keyword evidence="2" id="KW-0472">Membrane</keyword>
<feature type="region of interest" description="Disordered" evidence="1">
    <location>
        <begin position="542"/>
        <end position="583"/>
    </location>
</feature>
<evidence type="ECO:0000313" key="4">
    <source>
        <dbReference type="Proteomes" id="UP001189429"/>
    </source>
</evidence>
<keyword evidence="4" id="KW-1185">Reference proteome</keyword>
<name>A0ABN9WWK3_9DINO</name>
<accession>A0ABN9WWK3</accession>
<protein>
    <submittedName>
        <fullName evidence="3">Uncharacterized protein</fullName>
    </submittedName>
</protein>
<gene>
    <name evidence="3" type="ORF">PCOR1329_LOCUS70119</name>
</gene>
<comment type="caution">
    <text evidence="3">The sequence shown here is derived from an EMBL/GenBank/DDBJ whole genome shotgun (WGS) entry which is preliminary data.</text>
</comment>
<keyword evidence="2" id="KW-0812">Transmembrane</keyword>